<dbReference type="Gramene" id="OE9A111577T1">
    <property type="protein sequence ID" value="OE9A111577C1"/>
    <property type="gene ID" value="OE9A111577"/>
</dbReference>
<dbReference type="Proteomes" id="UP000594638">
    <property type="component" value="Unassembled WGS sequence"/>
</dbReference>
<keyword evidence="2" id="KW-1185">Reference proteome</keyword>
<reference evidence="1 2" key="1">
    <citation type="submission" date="2019-12" db="EMBL/GenBank/DDBJ databases">
        <authorList>
            <person name="Alioto T."/>
            <person name="Alioto T."/>
            <person name="Gomez Garrido J."/>
        </authorList>
    </citation>
    <scope>NUCLEOTIDE SEQUENCE [LARGE SCALE GENOMIC DNA]</scope>
</reference>
<proteinExistence type="predicted"/>
<dbReference type="AlphaFoldDB" id="A0A8S0U328"/>
<organism evidence="1 2">
    <name type="scientific">Olea europaea subsp. europaea</name>
    <dbReference type="NCBI Taxonomy" id="158383"/>
    <lineage>
        <taxon>Eukaryota</taxon>
        <taxon>Viridiplantae</taxon>
        <taxon>Streptophyta</taxon>
        <taxon>Embryophyta</taxon>
        <taxon>Tracheophyta</taxon>
        <taxon>Spermatophyta</taxon>
        <taxon>Magnoliopsida</taxon>
        <taxon>eudicotyledons</taxon>
        <taxon>Gunneridae</taxon>
        <taxon>Pentapetalae</taxon>
        <taxon>asterids</taxon>
        <taxon>lamiids</taxon>
        <taxon>Lamiales</taxon>
        <taxon>Oleaceae</taxon>
        <taxon>Oleeae</taxon>
        <taxon>Olea</taxon>
    </lineage>
</organism>
<dbReference type="EMBL" id="CACTIH010007409">
    <property type="protein sequence ID" value="CAA3012737.1"/>
    <property type="molecule type" value="Genomic_DNA"/>
</dbReference>
<sequence length="119" mass="13028">MLKSLDLQLVLGSGGTLKSFGLVASLCQSPFDVSLEDVEIHNKSLETLSLYSEYNHDKGLLSACKVRPLLNSLAKGYLLFKSVNPEFRNIEEKGIDATFMSSRANCISLHSSGLNHLLV</sequence>
<accession>A0A8S0U328</accession>
<name>A0A8S0U328_OLEEU</name>
<protein>
    <submittedName>
        <fullName evidence="1">Uncharacterized protein</fullName>
    </submittedName>
</protein>
<gene>
    <name evidence="1" type="ORF">OLEA9_A111577</name>
</gene>
<dbReference type="Gramene" id="OE9A111577T3">
    <property type="protein sequence ID" value="OE9A111577C3"/>
    <property type="gene ID" value="OE9A111577"/>
</dbReference>
<comment type="caution">
    <text evidence="1">The sequence shown here is derived from an EMBL/GenBank/DDBJ whole genome shotgun (WGS) entry which is preliminary data.</text>
</comment>
<evidence type="ECO:0000313" key="1">
    <source>
        <dbReference type="EMBL" id="CAA3012737.1"/>
    </source>
</evidence>
<evidence type="ECO:0000313" key="2">
    <source>
        <dbReference type="Proteomes" id="UP000594638"/>
    </source>
</evidence>